<feature type="region of interest" description="Disordered" evidence="1">
    <location>
        <begin position="33"/>
        <end position="53"/>
    </location>
</feature>
<gene>
    <name evidence="2" type="ORF">PA7_46620</name>
</gene>
<keyword evidence="3" id="KW-1185">Reference proteome</keyword>
<dbReference type="EMBL" id="BJVI01000096">
    <property type="protein sequence ID" value="GEL20825.1"/>
    <property type="molecule type" value="Genomic_DNA"/>
</dbReference>
<accession>A0A511D7N7</accession>
<proteinExistence type="predicted"/>
<dbReference type="AlphaFoldDB" id="A0A511D7N7"/>
<dbReference type="Proteomes" id="UP000321328">
    <property type="component" value="Unassembled WGS sequence"/>
</dbReference>
<evidence type="ECO:0000313" key="2">
    <source>
        <dbReference type="EMBL" id="GEL20825.1"/>
    </source>
</evidence>
<protein>
    <submittedName>
        <fullName evidence="2">Uncharacterized protein</fullName>
    </submittedName>
</protein>
<evidence type="ECO:0000256" key="1">
    <source>
        <dbReference type="SAM" id="MobiDB-lite"/>
    </source>
</evidence>
<evidence type="ECO:0000313" key="3">
    <source>
        <dbReference type="Proteomes" id="UP000321328"/>
    </source>
</evidence>
<name>A0A511D7N7_9PSEU</name>
<comment type="caution">
    <text evidence="2">The sequence shown here is derived from an EMBL/GenBank/DDBJ whole genome shotgun (WGS) entry which is preliminary data.</text>
</comment>
<organism evidence="2 3">
    <name type="scientific">Pseudonocardia asaccharolytica DSM 44247 = NBRC 16224</name>
    <dbReference type="NCBI Taxonomy" id="1123024"/>
    <lineage>
        <taxon>Bacteria</taxon>
        <taxon>Bacillati</taxon>
        <taxon>Actinomycetota</taxon>
        <taxon>Actinomycetes</taxon>
        <taxon>Pseudonocardiales</taxon>
        <taxon>Pseudonocardiaceae</taxon>
        <taxon>Pseudonocardia</taxon>
    </lineage>
</organism>
<reference evidence="2 3" key="1">
    <citation type="submission" date="2019-07" db="EMBL/GenBank/DDBJ databases">
        <title>Whole genome shotgun sequence of Pseudonocardia asaccharolytica NBRC 16224.</title>
        <authorList>
            <person name="Hosoyama A."/>
            <person name="Uohara A."/>
            <person name="Ohji S."/>
            <person name="Ichikawa N."/>
        </authorList>
    </citation>
    <scope>NUCLEOTIDE SEQUENCE [LARGE SCALE GENOMIC DNA]</scope>
    <source>
        <strain evidence="2 3">NBRC 16224</strain>
    </source>
</reference>
<sequence length="53" mass="5680">MADLRREEVGLTLRNHGFLHEALRYPVAPVGTGSGPVPGCAGRSKRYGMGNVK</sequence>